<keyword evidence="2" id="KW-1185">Reference proteome</keyword>
<proteinExistence type="predicted"/>
<protein>
    <submittedName>
        <fullName evidence="1">Uncharacterized protein</fullName>
    </submittedName>
</protein>
<dbReference type="Gene3D" id="3.80.10.10">
    <property type="entry name" value="Ribonuclease Inhibitor"/>
    <property type="match status" value="1"/>
</dbReference>
<name>A0A9W7ZYT8_9FUNG</name>
<dbReference type="InterPro" id="IPR032675">
    <property type="entry name" value="LRR_dom_sf"/>
</dbReference>
<dbReference type="SUPFAM" id="SSF52047">
    <property type="entry name" value="RNI-like"/>
    <property type="match status" value="1"/>
</dbReference>
<evidence type="ECO:0000313" key="1">
    <source>
        <dbReference type="EMBL" id="KAJ1919345.1"/>
    </source>
</evidence>
<dbReference type="AlphaFoldDB" id="A0A9W7ZYT8"/>
<evidence type="ECO:0000313" key="2">
    <source>
        <dbReference type="Proteomes" id="UP001150538"/>
    </source>
</evidence>
<dbReference type="Proteomes" id="UP001150538">
    <property type="component" value="Unassembled WGS sequence"/>
</dbReference>
<comment type="caution">
    <text evidence="1">The sequence shown here is derived from an EMBL/GenBank/DDBJ whole genome shotgun (WGS) entry which is preliminary data.</text>
</comment>
<organism evidence="1 2">
    <name type="scientific">Mycoemilia scoparia</name>
    <dbReference type="NCBI Taxonomy" id="417184"/>
    <lineage>
        <taxon>Eukaryota</taxon>
        <taxon>Fungi</taxon>
        <taxon>Fungi incertae sedis</taxon>
        <taxon>Zoopagomycota</taxon>
        <taxon>Kickxellomycotina</taxon>
        <taxon>Kickxellomycetes</taxon>
        <taxon>Kickxellales</taxon>
        <taxon>Kickxellaceae</taxon>
        <taxon>Mycoemilia</taxon>
    </lineage>
</organism>
<accession>A0A9W7ZYT8</accession>
<gene>
    <name evidence="1" type="ORF">H4219_002033</name>
</gene>
<reference evidence="1" key="1">
    <citation type="submission" date="2022-07" db="EMBL/GenBank/DDBJ databases">
        <title>Phylogenomic reconstructions and comparative analyses of Kickxellomycotina fungi.</title>
        <authorList>
            <person name="Reynolds N.K."/>
            <person name="Stajich J.E."/>
            <person name="Barry K."/>
            <person name="Grigoriev I.V."/>
            <person name="Crous P."/>
            <person name="Smith M.E."/>
        </authorList>
    </citation>
    <scope>NUCLEOTIDE SEQUENCE</scope>
    <source>
        <strain evidence="1">NBRC 100468</strain>
    </source>
</reference>
<sequence>MILQDIDRKLPPHIKWEICYHIDNEYVGETFNELKLASREWHQIVNEYIYESWQYAYDSMDNYKAGHNYFSYIYLNDDEEIPPQEFFDIKCPNLKKLRVRNNEKLFKQKLAKFTKFNHTITEFSIEDFVAEPDYRLMELSTLTDILTPLYQRLTVLELECFIHLPSISSLLEMLPRLKTLMLDYCAFKDISDMFVSKDHQFELPNRTFDLLTLPSIINSNPHQKVFYGLTELVLAKWYGPKHQAREIRNEKLVFNASIFPNLNKIRLLRYCNNHPSPNFTGIELDHVHQNSLFRSVIHRSMSEIQLDDISPELFGHICDSCPNLEDLEIRTIENPDEPLNAIKISKTIADGLSKLKSLYIGGWKSASINGSLVTSDMVLYSEALGFASAPRNPIRLQPAHQRFDQPNNNNNGDNNGHNHLLKFSTPLSFVCANSLKKLYLHPTNDDDTDGVTPNALLSIAQFSNLEFLDITICSLDGIDEALKCKLAKASGDSINHKPFGKVVYLHLVSRTVRFEIDKFGEFINLFPSLRMIHYYLYNDVDEDAFNFVEKLEQRFPNIVFST</sequence>
<dbReference type="EMBL" id="JANBPU010000028">
    <property type="protein sequence ID" value="KAJ1919345.1"/>
    <property type="molecule type" value="Genomic_DNA"/>
</dbReference>